<protein>
    <submittedName>
        <fullName evidence="1">Uncharacterized protein</fullName>
    </submittedName>
</protein>
<proteinExistence type="predicted"/>
<comment type="caution">
    <text evidence="1">The sequence shown here is derived from an EMBL/GenBank/DDBJ whole genome shotgun (WGS) entry which is preliminary data.</text>
</comment>
<sequence>MCFVCIMCVLHGKIWHFYYSQVSAVKMEANSEFKKTDKLPKRLLVNRLKVFFPSHILQRLKRKADV</sequence>
<dbReference type="Proteomes" id="UP000824782">
    <property type="component" value="Unassembled WGS sequence"/>
</dbReference>
<name>A0AAV7AP42_ENGPU</name>
<keyword evidence="2" id="KW-1185">Reference proteome</keyword>
<reference evidence="1" key="1">
    <citation type="thesis" date="2020" institute="ProQuest LLC" country="789 East Eisenhower Parkway, Ann Arbor, MI, USA">
        <title>Comparative Genomics and Chromosome Evolution.</title>
        <authorList>
            <person name="Mudd A.B."/>
        </authorList>
    </citation>
    <scope>NUCLEOTIDE SEQUENCE</scope>
    <source>
        <strain evidence="1">237g6f4</strain>
        <tissue evidence="1">Blood</tissue>
    </source>
</reference>
<dbReference type="EMBL" id="WNYA01000007">
    <property type="protein sequence ID" value="KAG8561829.1"/>
    <property type="molecule type" value="Genomic_DNA"/>
</dbReference>
<evidence type="ECO:0000313" key="2">
    <source>
        <dbReference type="Proteomes" id="UP000824782"/>
    </source>
</evidence>
<dbReference type="EMBL" id="WNYA01000007">
    <property type="protein sequence ID" value="KAG8561828.1"/>
    <property type="molecule type" value="Genomic_DNA"/>
</dbReference>
<gene>
    <name evidence="1" type="ORF">GDO81_015494</name>
</gene>
<accession>A0AAV7AP42</accession>
<dbReference type="AlphaFoldDB" id="A0AAV7AP42"/>
<evidence type="ECO:0000313" key="1">
    <source>
        <dbReference type="EMBL" id="KAG8561828.1"/>
    </source>
</evidence>
<organism evidence="1 2">
    <name type="scientific">Engystomops pustulosus</name>
    <name type="common">Tungara frog</name>
    <name type="synonym">Physalaemus pustulosus</name>
    <dbReference type="NCBI Taxonomy" id="76066"/>
    <lineage>
        <taxon>Eukaryota</taxon>
        <taxon>Metazoa</taxon>
        <taxon>Chordata</taxon>
        <taxon>Craniata</taxon>
        <taxon>Vertebrata</taxon>
        <taxon>Euteleostomi</taxon>
        <taxon>Amphibia</taxon>
        <taxon>Batrachia</taxon>
        <taxon>Anura</taxon>
        <taxon>Neobatrachia</taxon>
        <taxon>Hyloidea</taxon>
        <taxon>Leptodactylidae</taxon>
        <taxon>Leiuperinae</taxon>
        <taxon>Engystomops</taxon>
    </lineage>
</organism>